<accession>A0A6L9L4Y5</accession>
<sequence length="241" mass="27182">MKYVIASLLTLMYQVVMAQASPTDPTAYLRLNNLNNPSTGPLILRIDTRYEGQHGSPYLLTDWSNGQVSLTNGKQYKDVSLKFDAYRQELILLRPASGNDSIIIARPTVNRFLLTRPDGQAYLFGRYPTANIDDETIKNGYFLILYEGKSSLLKRVAKTFKAADYQGAYSANVRYDSFDDSFSYYLLKPDKSLTKVKLSKKTLLEAMSDKGDALKKFADGQKSAFKTEEDAVTLIKQYDTL</sequence>
<proteinExistence type="predicted"/>
<reference evidence="2 3" key="1">
    <citation type="submission" date="2020-02" db="EMBL/GenBank/DDBJ databases">
        <title>Draft genome sequence of two Spirosoma agri KCTC 52727 and Spirosoma terrae KCTC 52035.</title>
        <authorList>
            <person name="Rojas J."/>
            <person name="Ambika Manirajan B."/>
            <person name="Suarez C."/>
            <person name="Ratering S."/>
            <person name="Schnell S."/>
        </authorList>
    </citation>
    <scope>NUCLEOTIDE SEQUENCE [LARGE SCALE GENOMIC DNA]</scope>
    <source>
        <strain evidence="2 3">KCTC 52035</strain>
    </source>
</reference>
<evidence type="ECO:0000313" key="2">
    <source>
        <dbReference type="EMBL" id="NDU94161.1"/>
    </source>
</evidence>
<dbReference type="Proteomes" id="UP000474175">
    <property type="component" value="Unassembled WGS sequence"/>
</dbReference>
<dbReference type="RefSeq" id="WP_163943467.1">
    <property type="nucleotide sequence ID" value="NZ_JAAFZH010000001.1"/>
</dbReference>
<feature type="signal peptide" evidence="1">
    <location>
        <begin position="1"/>
        <end position="18"/>
    </location>
</feature>
<dbReference type="AlphaFoldDB" id="A0A6L9L4Y5"/>
<gene>
    <name evidence="2" type="ORF">GK108_04690</name>
</gene>
<feature type="chain" id="PRO_5027022671" evidence="1">
    <location>
        <begin position="19"/>
        <end position="241"/>
    </location>
</feature>
<keyword evidence="3" id="KW-1185">Reference proteome</keyword>
<keyword evidence="1" id="KW-0732">Signal</keyword>
<dbReference type="EMBL" id="JAAFZH010000001">
    <property type="protein sequence ID" value="NDU94161.1"/>
    <property type="molecule type" value="Genomic_DNA"/>
</dbReference>
<organism evidence="2 3">
    <name type="scientific">Spirosoma terrae</name>
    <dbReference type="NCBI Taxonomy" id="1968276"/>
    <lineage>
        <taxon>Bacteria</taxon>
        <taxon>Pseudomonadati</taxon>
        <taxon>Bacteroidota</taxon>
        <taxon>Cytophagia</taxon>
        <taxon>Cytophagales</taxon>
        <taxon>Cytophagaceae</taxon>
        <taxon>Spirosoma</taxon>
    </lineage>
</organism>
<comment type="caution">
    <text evidence="2">The sequence shown here is derived from an EMBL/GenBank/DDBJ whole genome shotgun (WGS) entry which is preliminary data.</text>
</comment>
<evidence type="ECO:0000313" key="3">
    <source>
        <dbReference type="Proteomes" id="UP000474175"/>
    </source>
</evidence>
<name>A0A6L9L4Y5_9BACT</name>
<evidence type="ECO:0000256" key="1">
    <source>
        <dbReference type="SAM" id="SignalP"/>
    </source>
</evidence>
<protein>
    <submittedName>
        <fullName evidence="2">Uncharacterized protein</fullName>
    </submittedName>
</protein>